<sequence length="972" mass="106657">MPPFFPHHLASDIVYDPITTNATDILEHDPDLEDDIEQRGVKRQRIESIAAQYLRGTTPYIFSAVLRGPLGGGWSPPWTQERKSGQARSISRVEELKDEILRRRVVEKAEKKGRRPLQQTERDFGVGKLHKDGLRSTIAHTAELMQEHDKDLSRRGRVHLEKRHADGFYRPTSALKGGLEEGSSQESGLGKASDRNSFARSKKVQSMTRQWLGRDDGTPSPKSPNQETSANLTTRITPSKSPRARRNSLNTKDKLLLRESLEPNLKPCCPSLPSVGNTLTLELPSTAMAKERTTKTYAVDSFNDLRDSQRDESSTRPCAFIDDFSNVIASRPTSNRHSDQEAYLGDTDCVQTSSTTTNSKWDFTDNRIETTNDLENRVLPKKNSGFPNPITFNKVSHTLIESTGFTSINQRIPVHSLVASTIQPDPTAQANQTSTVSSNNQYSLPSPVHLELPSLNGMARTYDSSDENWLGLQEAKRLSQRALEDALESSSEGDVGDQRDWEGYHSAKGLALQAAERTHRAVGHIERSPLKLEVQLTAERCAKASSGSKKDGASGYLSKTKTAGKLTRVNVQKARKDRLQDLRHPYPASPIPTSSSGYIHRKAGAKDVDSITQKGWDVIKAKYGANVPQRRKPRPVTFESSPAAPANRESGTKQCEKSDERKSALVNVPSVFISDGAHQNKSIGPETLSNPRTHKPGESIGSNIPVDQEANVQTPPSGDLSAQAAMLQAQRDFQGELGSYTPDVVPVSGGYQTNMLIEEGQGGITNAITPFHAFNVGPGDSESPTHVEGILPISTQELFNAASTFAFSATKKNKNAHRASFAAIAVQKTEDYPTYNHHDGKDGAVDRLQTHHATAVRDLSGGMQDMVLNSGLTQDCSPADYHASVQGIPNSNRRPLEERNSRSSFHNSSSSQPKSSRPRGITFAIAPSGSLKEVPDQDGQRFLDDVDINAELDFAGSFLDSWDLDLGLTVRK</sequence>
<dbReference type="Proteomes" id="UP000250266">
    <property type="component" value="Unassembled WGS sequence"/>
</dbReference>
<keyword evidence="3" id="KW-1185">Reference proteome</keyword>
<dbReference type="EMBL" id="KV744805">
    <property type="protein sequence ID" value="OCK86453.1"/>
    <property type="molecule type" value="Genomic_DNA"/>
</dbReference>
<gene>
    <name evidence="2" type="ORF">K432DRAFT_421018</name>
</gene>
<dbReference type="OrthoDB" id="5419922at2759"/>
<feature type="compositionally biased region" description="Polar residues" evidence="1">
    <location>
        <begin position="195"/>
        <end position="209"/>
    </location>
</feature>
<feature type="region of interest" description="Disordered" evidence="1">
    <location>
        <begin position="626"/>
        <end position="661"/>
    </location>
</feature>
<accession>A0A8E2EME4</accession>
<organism evidence="2 3">
    <name type="scientific">Lepidopterella palustris CBS 459.81</name>
    <dbReference type="NCBI Taxonomy" id="1314670"/>
    <lineage>
        <taxon>Eukaryota</taxon>
        <taxon>Fungi</taxon>
        <taxon>Dikarya</taxon>
        <taxon>Ascomycota</taxon>
        <taxon>Pezizomycotina</taxon>
        <taxon>Dothideomycetes</taxon>
        <taxon>Pleosporomycetidae</taxon>
        <taxon>Mytilinidiales</taxon>
        <taxon>Argynnaceae</taxon>
        <taxon>Lepidopterella</taxon>
    </lineage>
</organism>
<feature type="region of interest" description="Disordered" evidence="1">
    <location>
        <begin position="163"/>
        <end position="253"/>
    </location>
</feature>
<feature type="compositionally biased region" description="Polar residues" evidence="1">
    <location>
        <begin position="677"/>
        <end position="691"/>
    </location>
</feature>
<evidence type="ECO:0000313" key="2">
    <source>
        <dbReference type="EMBL" id="OCK86453.1"/>
    </source>
</evidence>
<evidence type="ECO:0000256" key="1">
    <source>
        <dbReference type="SAM" id="MobiDB-lite"/>
    </source>
</evidence>
<dbReference type="AlphaFoldDB" id="A0A8E2EME4"/>
<feature type="region of interest" description="Disordered" evidence="1">
    <location>
        <begin position="676"/>
        <end position="719"/>
    </location>
</feature>
<feature type="region of interest" description="Disordered" evidence="1">
    <location>
        <begin position="880"/>
        <end position="921"/>
    </location>
</feature>
<evidence type="ECO:0000313" key="3">
    <source>
        <dbReference type="Proteomes" id="UP000250266"/>
    </source>
</evidence>
<feature type="compositionally biased region" description="Low complexity" evidence="1">
    <location>
        <begin position="902"/>
        <end position="919"/>
    </location>
</feature>
<feature type="compositionally biased region" description="Basic and acidic residues" evidence="1">
    <location>
        <begin position="650"/>
        <end position="661"/>
    </location>
</feature>
<reference evidence="2 3" key="1">
    <citation type="journal article" date="2016" name="Nat. Commun.">
        <title>Ectomycorrhizal ecology is imprinted in the genome of the dominant symbiotic fungus Cenococcum geophilum.</title>
        <authorList>
            <consortium name="DOE Joint Genome Institute"/>
            <person name="Peter M."/>
            <person name="Kohler A."/>
            <person name="Ohm R.A."/>
            <person name="Kuo A."/>
            <person name="Krutzmann J."/>
            <person name="Morin E."/>
            <person name="Arend M."/>
            <person name="Barry K.W."/>
            <person name="Binder M."/>
            <person name="Choi C."/>
            <person name="Clum A."/>
            <person name="Copeland A."/>
            <person name="Grisel N."/>
            <person name="Haridas S."/>
            <person name="Kipfer T."/>
            <person name="LaButti K."/>
            <person name="Lindquist E."/>
            <person name="Lipzen A."/>
            <person name="Maire R."/>
            <person name="Meier B."/>
            <person name="Mihaltcheva S."/>
            <person name="Molinier V."/>
            <person name="Murat C."/>
            <person name="Poggeler S."/>
            <person name="Quandt C.A."/>
            <person name="Sperisen C."/>
            <person name="Tritt A."/>
            <person name="Tisserant E."/>
            <person name="Crous P.W."/>
            <person name="Henrissat B."/>
            <person name="Nehls U."/>
            <person name="Egli S."/>
            <person name="Spatafora J.W."/>
            <person name="Grigoriev I.V."/>
            <person name="Martin F.M."/>
        </authorList>
    </citation>
    <scope>NUCLEOTIDE SEQUENCE [LARGE SCALE GENOMIC DNA]</scope>
    <source>
        <strain evidence="2 3">CBS 459.81</strain>
    </source>
</reference>
<protein>
    <submittedName>
        <fullName evidence="2">Uncharacterized protein</fullName>
    </submittedName>
</protein>
<proteinExistence type="predicted"/>
<name>A0A8E2EME4_9PEZI</name>
<feature type="compositionally biased region" description="Polar residues" evidence="1">
    <location>
        <begin position="223"/>
        <end position="240"/>
    </location>
</feature>
<feature type="compositionally biased region" description="Low complexity" evidence="1">
    <location>
        <begin position="175"/>
        <end position="191"/>
    </location>
</feature>